<dbReference type="PANTHER" id="PTHR35024:SF4">
    <property type="entry name" value="POLYMER-FORMING CYTOSKELETAL PROTEIN"/>
    <property type="match status" value="1"/>
</dbReference>
<evidence type="ECO:0000313" key="3">
    <source>
        <dbReference type="Proteomes" id="UP000065641"/>
    </source>
</evidence>
<dbReference type="KEGG" id="pspi:PS2015_2488"/>
<accession>A0A0S2KGP1</accession>
<organism evidence="2 3">
    <name type="scientific">Pseudohongiella spirulinae</name>
    <dbReference type="NCBI Taxonomy" id="1249552"/>
    <lineage>
        <taxon>Bacteria</taxon>
        <taxon>Pseudomonadati</taxon>
        <taxon>Pseudomonadota</taxon>
        <taxon>Gammaproteobacteria</taxon>
        <taxon>Pseudomonadales</taxon>
        <taxon>Pseudohongiellaceae</taxon>
        <taxon>Pseudohongiella</taxon>
    </lineage>
</organism>
<proteinExistence type="inferred from homology"/>
<dbReference type="AlphaFoldDB" id="A0A0S2KGP1"/>
<protein>
    <submittedName>
        <fullName evidence="2">Integral membrane protein ccma involved in cell shape determination</fullName>
    </submittedName>
</protein>
<dbReference type="EMBL" id="CP013189">
    <property type="protein sequence ID" value="ALO47122.1"/>
    <property type="molecule type" value="Genomic_DNA"/>
</dbReference>
<evidence type="ECO:0000256" key="1">
    <source>
        <dbReference type="ARBA" id="ARBA00044755"/>
    </source>
</evidence>
<dbReference type="RefSeq" id="WP_082628128.1">
    <property type="nucleotide sequence ID" value="NZ_CP013189.1"/>
</dbReference>
<dbReference type="PANTHER" id="PTHR35024">
    <property type="entry name" value="HYPOTHETICAL CYTOSOLIC PROTEIN"/>
    <property type="match status" value="1"/>
</dbReference>
<gene>
    <name evidence="2" type="ORF">PS2015_2488</name>
</gene>
<dbReference type="Pfam" id="PF04519">
    <property type="entry name" value="Bactofilin"/>
    <property type="match status" value="1"/>
</dbReference>
<evidence type="ECO:0000313" key="2">
    <source>
        <dbReference type="EMBL" id="ALO47122.1"/>
    </source>
</evidence>
<reference evidence="2 3" key="1">
    <citation type="submission" date="2015-11" db="EMBL/GenBank/DDBJ databases">
        <authorList>
            <person name="Zhang Y."/>
            <person name="Guo Z."/>
        </authorList>
    </citation>
    <scope>NUCLEOTIDE SEQUENCE [LARGE SCALE GENOMIC DNA]</scope>
    <source>
        <strain evidence="2 3">KCTC 32221</strain>
    </source>
</reference>
<dbReference type="STRING" id="1249552.PS2015_2488"/>
<name>A0A0S2KGP1_9GAMM</name>
<dbReference type="Proteomes" id="UP000065641">
    <property type="component" value="Chromosome"/>
</dbReference>
<keyword evidence="3" id="KW-1185">Reference proteome</keyword>
<comment type="similarity">
    <text evidence="1">Belongs to the bactofilin family.</text>
</comment>
<dbReference type="OrthoDB" id="5294247at2"/>
<dbReference type="InterPro" id="IPR007607">
    <property type="entry name" value="BacA/B"/>
</dbReference>
<sequence>MFGAKNKNLARSGSLHHTLISVGTEIQGDIRFTGELIIEGQLAGNIVADDDSEAVLRIADQGRVDGNISVPVAVVNGSVNGDVRASKQLELGARARVSGTVYYQLLEMVMGARVNGSLVCDTKARPEPRALLRGETYSDTD</sequence>